<dbReference type="Pfam" id="PF18950">
    <property type="entry name" value="DUF5694"/>
    <property type="match status" value="1"/>
</dbReference>
<dbReference type="GeneID" id="83066157"/>
<dbReference type="RefSeq" id="WP_096381172.1">
    <property type="nucleotide sequence ID" value="NZ_AP014940.1"/>
</dbReference>
<dbReference type="InterPro" id="IPR043749">
    <property type="entry name" value="DUF5694"/>
</dbReference>
<evidence type="ECO:0008006" key="3">
    <source>
        <dbReference type="Google" id="ProtNLM"/>
    </source>
</evidence>
<evidence type="ECO:0000313" key="2">
    <source>
        <dbReference type="Proteomes" id="UP000218824"/>
    </source>
</evidence>
<protein>
    <recommendedName>
        <fullName evidence="3">TraB/GumN family protein</fullName>
    </recommendedName>
</protein>
<dbReference type="Proteomes" id="UP000218824">
    <property type="component" value="Chromosome"/>
</dbReference>
<evidence type="ECO:0000313" key="1">
    <source>
        <dbReference type="EMBL" id="BAV99854.1"/>
    </source>
</evidence>
<proteinExistence type="predicted"/>
<gene>
    <name evidence="1" type="ORF">LEN_4367</name>
</gene>
<name>A0AAU9AN39_LYSEN</name>
<sequence length="354" mass="38415">MALAMGSFAPARADTVDLSALDRGSPGPRAQVLVLGSVHLGQDLNKNKPFDPASLQPLLDRLAAFAPDTIAVESISGEGCDFMARHPRAYPVDETDRYCPETADARKATGLDRPEALAQVADALRAWPAAPTPAQRRRLASLFLAAGEPGSAMVQWLQLAPAERRAGDGLDAALAARLQRAETLPDESLQIGARLAARLGLQRLYAIDDHTGDNLDIADPRAFGSAVQGLWDAAAAPARPARERLDALRHGDDMLALYRYLNDPQRLRIAIRGDAGAALRDRSEPYYGQQYVAGWETRNLRMAANLRESFRQRPAARVLTVVGAMHKPWLDSLLGQMQNVDIVDAQRVLADPAR</sequence>
<dbReference type="KEGG" id="lem:LEN_4367"/>
<accession>A0AAU9AN39</accession>
<organism evidence="1 2">
    <name type="scientific">Lysobacter enzymogenes</name>
    <dbReference type="NCBI Taxonomy" id="69"/>
    <lineage>
        <taxon>Bacteria</taxon>
        <taxon>Pseudomonadati</taxon>
        <taxon>Pseudomonadota</taxon>
        <taxon>Gammaproteobacteria</taxon>
        <taxon>Lysobacterales</taxon>
        <taxon>Lysobacteraceae</taxon>
        <taxon>Lysobacter</taxon>
    </lineage>
</organism>
<reference evidence="1 2" key="1">
    <citation type="journal article" date="2017" name="DNA Res.">
        <title>Complete genome sequence and expression profile of the commercial lytic enzyme producer Lysobacter enzymogenes M497-1.</title>
        <authorList>
            <person name="Takami H."/>
            <person name="Toyoda A."/>
            <person name="Uchiyama I."/>
            <person name="Itoh T."/>
            <person name="Takaki Y."/>
            <person name="Arai W."/>
            <person name="Nishi S."/>
            <person name="Kawai M."/>
            <person name="Shinya K."/>
            <person name="Ikeda H."/>
        </authorList>
    </citation>
    <scope>NUCLEOTIDE SEQUENCE [LARGE SCALE GENOMIC DNA]</scope>
    <source>
        <strain evidence="1 2">M497-1</strain>
    </source>
</reference>
<dbReference type="EMBL" id="AP014940">
    <property type="protein sequence ID" value="BAV99854.1"/>
    <property type="molecule type" value="Genomic_DNA"/>
</dbReference>
<dbReference type="AlphaFoldDB" id="A0AAU9AN39"/>